<feature type="domain" description="HTH araC/xylS-type" evidence="4">
    <location>
        <begin position="194"/>
        <end position="299"/>
    </location>
</feature>
<dbReference type="Proteomes" id="UP000436006">
    <property type="component" value="Unassembled WGS sequence"/>
</dbReference>
<dbReference type="PANTHER" id="PTHR43280">
    <property type="entry name" value="ARAC-FAMILY TRANSCRIPTIONAL REGULATOR"/>
    <property type="match status" value="1"/>
</dbReference>
<dbReference type="InterPro" id="IPR018060">
    <property type="entry name" value="HTH_AraC"/>
</dbReference>
<dbReference type="RefSeq" id="WP_157584874.1">
    <property type="nucleotide sequence ID" value="NZ_WPIN01000004.1"/>
</dbReference>
<dbReference type="Pfam" id="PF12833">
    <property type="entry name" value="HTH_18"/>
    <property type="match status" value="1"/>
</dbReference>
<sequence length="300" mass="35074">MQTKYVDIQSISDLHTLYGWSKPRHPLVSLIDLKEANRSNIQNDTFYRLGFYGIHFKKITGVLNYGMSHYDFTEGTLMFVAPNQVISSDPDLQIEEAWGLVFHPDLLNSSPLGNKMNAYSFFHYDINEALHISEDEKLIVKDCVERIRKEYSQNIDKHTQLLIQTNIELLLNYCDRFYDRQFLTRSKVNNDIVQRFERMLKEYFNNETLIDMGLPDVHYFASALNLSANYLSDLLKRYTGKSTQEHIHLQLTEKAKTLLWGSDKPISEIAFELGFEHPSHFTKIFKTKTGKSPTEYRHLS</sequence>
<evidence type="ECO:0000313" key="6">
    <source>
        <dbReference type="Proteomes" id="UP000436006"/>
    </source>
</evidence>
<comment type="caution">
    <text evidence="5">The sequence shown here is derived from an EMBL/GenBank/DDBJ whole genome shotgun (WGS) entry which is preliminary data.</text>
</comment>
<dbReference type="AlphaFoldDB" id="A0A7K1S9X9"/>
<dbReference type="GO" id="GO:0003700">
    <property type="term" value="F:DNA-binding transcription factor activity"/>
    <property type="evidence" value="ECO:0007669"/>
    <property type="project" value="InterPro"/>
</dbReference>
<keyword evidence="6" id="KW-1185">Reference proteome</keyword>
<evidence type="ECO:0000313" key="5">
    <source>
        <dbReference type="EMBL" id="MVM30617.1"/>
    </source>
</evidence>
<name>A0A7K1S9X9_9BACT</name>
<gene>
    <name evidence="5" type="ORF">GO755_11300</name>
</gene>
<organism evidence="5 6">
    <name type="scientific">Spirosoma arboris</name>
    <dbReference type="NCBI Taxonomy" id="2682092"/>
    <lineage>
        <taxon>Bacteria</taxon>
        <taxon>Pseudomonadati</taxon>
        <taxon>Bacteroidota</taxon>
        <taxon>Cytophagia</taxon>
        <taxon>Cytophagales</taxon>
        <taxon>Cytophagaceae</taxon>
        <taxon>Spirosoma</taxon>
    </lineage>
</organism>
<proteinExistence type="predicted"/>
<accession>A0A7K1S9X9</accession>
<reference evidence="5 6" key="1">
    <citation type="submission" date="2019-12" db="EMBL/GenBank/DDBJ databases">
        <title>Spirosoma sp. HMF4905 genome sequencing and assembly.</title>
        <authorList>
            <person name="Kang H."/>
            <person name="Cha I."/>
            <person name="Kim H."/>
            <person name="Joh K."/>
        </authorList>
    </citation>
    <scope>NUCLEOTIDE SEQUENCE [LARGE SCALE GENOMIC DNA]</scope>
    <source>
        <strain evidence="5 6">HMF4905</strain>
    </source>
</reference>
<evidence type="ECO:0000256" key="3">
    <source>
        <dbReference type="ARBA" id="ARBA00023163"/>
    </source>
</evidence>
<keyword evidence="2" id="KW-0238">DNA-binding</keyword>
<dbReference type="InterPro" id="IPR009057">
    <property type="entry name" value="Homeodomain-like_sf"/>
</dbReference>
<dbReference type="Gene3D" id="1.10.10.60">
    <property type="entry name" value="Homeodomain-like"/>
    <property type="match status" value="2"/>
</dbReference>
<keyword evidence="1" id="KW-0805">Transcription regulation</keyword>
<evidence type="ECO:0000259" key="4">
    <source>
        <dbReference type="PROSITE" id="PS01124"/>
    </source>
</evidence>
<dbReference type="GO" id="GO:0043565">
    <property type="term" value="F:sequence-specific DNA binding"/>
    <property type="evidence" value="ECO:0007669"/>
    <property type="project" value="InterPro"/>
</dbReference>
<dbReference type="EMBL" id="WPIN01000004">
    <property type="protein sequence ID" value="MVM30617.1"/>
    <property type="molecule type" value="Genomic_DNA"/>
</dbReference>
<dbReference type="InterPro" id="IPR020449">
    <property type="entry name" value="Tscrpt_reg_AraC-type_HTH"/>
</dbReference>
<keyword evidence="3" id="KW-0804">Transcription</keyword>
<evidence type="ECO:0000256" key="2">
    <source>
        <dbReference type="ARBA" id="ARBA00023125"/>
    </source>
</evidence>
<evidence type="ECO:0000256" key="1">
    <source>
        <dbReference type="ARBA" id="ARBA00023015"/>
    </source>
</evidence>
<dbReference type="PROSITE" id="PS01124">
    <property type="entry name" value="HTH_ARAC_FAMILY_2"/>
    <property type="match status" value="1"/>
</dbReference>
<dbReference type="SUPFAM" id="SSF46689">
    <property type="entry name" value="Homeodomain-like"/>
    <property type="match status" value="1"/>
</dbReference>
<dbReference type="PRINTS" id="PR00032">
    <property type="entry name" value="HTHARAC"/>
</dbReference>
<dbReference type="SMART" id="SM00342">
    <property type="entry name" value="HTH_ARAC"/>
    <property type="match status" value="1"/>
</dbReference>
<protein>
    <submittedName>
        <fullName evidence="5">Helix-turn-helix domain-containing protein</fullName>
    </submittedName>
</protein>
<dbReference type="PANTHER" id="PTHR43280:SF32">
    <property type="entry name" value="TRANSCRIPTIONAL REGULATORY PROTEIN"/>
    <property type="match status" value="1"/>
</dbReference>